<feature type="transmembrane region" description="Helical" evidence="2">
    <location>
        <begin position="575"/>
        <end position="599"/>
    </location>
</feature>
<feature type="compositionally biased region" description="Basic and acidic residues" evidence="1">
    <location>
        <begin position="156"/>
        <end position="179"/>
    </location>
</feature>
<feature type="region of interest" description="Disordered" evidence="1">
    <location>
        <begin position="39"/>
        <end position="58"/>
    </location>
</feature>
<feature type="region of interest" description="Disordered" evidence="1">
    <location>
        <begin position="369"/>
        <end position="501"/>
    </location>
</feature>
<keyword evidence="2" id="KW-0812">Transmembrane</keyword>
<feature type="compositionally biased region" description="Basic and acidic residues" evidence="1">
    <location>
        <begin position="385"/>
        <end position="403"/>
    </location>
</feature>
<keyword evidence="2" id="KW-1133">Transmembrane helix</keyword>
<accession>A0A6A4W678</accession>
<feature type="compositionally biased region" description="Polar residues" evidence="1">
    <location>
        <begin position="121"/>
        <end position="136"/>
    </location>
</feature>
<gene>
    <name evidence="3" type="ORF">FJT64_026252</name>
</gene>
<name>A0A6A4W678_AMPAM</name>
<feature type="region of interest" description="Disordered" evidence="1">
    <location>
        <begin position="63"/>
        <end position="106"/>
    </location>
</feature>
<dbReference type="Proteomes" id="UP000440578">
    <property type="component" value="Unassembled WGS sequence"/>
</dbReference>
<dbReference type="EMBL" id="VIIS01001165">
    <property type="protein sequence ID" value="KAF0301443.1"/>
    <property type="molecule type" value="Genomic_DNA"/>
</dbReference>
<proteinExistence type="predicted"/>
<evidence type="ECO:0000256" key="2">
    <source>
        <dbReference type="SAM" id="Phobius"/>
    </source>
</evidence>
<feature type="region of interest" description="Disordered" evidence="1">
    <location>
        <begin position="1"/>
        <end position="22"/>
    </location>
</feature>
<sequence length="600" mass="64740">MSRNNSFPPIEKRSSKLTASDLSGEMTIDQFLAKYSQLSATKKEEPYVSRTPSPMAAARVASNLRRTSIRRLHSSKAGVRAGQSPEDGARGGAEGGSDRPLSRSEQALLLTERSAVLLDLPSTNGSDENMSNGDSARSTDRSGRHATKYQQSPSPDNRRGDKPPPPRRKSLLERWEEVQASRPRPLSGESTDSQFEDDAYPYRPRINTRGSSQETGFEPTPGDEAAQRPPSGVDSLATPRSAPRPLSSSSTGASSARSEPSDRAAQSPAVPPGHSLFDSGNVETIDDVIDSLLTSRSTQVSRSRHKARDREADFNWDQVDRSSHPVIETVRFPEPIKATSPPAVNEYERYGVGRPRPATSATEVLERLSQVMSTQRVHRGSATPGREEERSAAAVGEAREETVSQRPPSGRAPAVLRSPRARPAVHRAPEATPLIPTSPGRRGHQPVTAAVGWHGAGPPKPPRLADRRWSGPPAVGAERHSEEPVLPSWLEPGGAASDDEDGRRTAVFELEPDGADGGGPSAVIRTSSPDLDRPPREAFCAVSPNWTAPRSRTSGNESDGLVDPTLTQRLLWRQILRWTAVTTSVLVAAAAVTLLVFLLL</sequence>
<protein>
    <submittedName>
        <fullName evidence="3">Uncharacterized protein</fullName>
    </submittedName>
</protein>
<feature type="compositionally biased region" description="Low complexity" evidence="1">
    <location>
        <begin position="237"/>
        <end position="258"/>
    </location>
</feature>
<evidence type="ECO:0000256" key="1">
    <source>
        <dbReference type="SAM" id="MobiDB-lite"/>
    </source>
</evidence>
<dbReference type="AlphaFoldDB" id="A0A6A4W678"/>
<keyword evidence="4" id="KW-1185">Reference proteome</keyword>
<keyword evidence="2" id="KW-0472">Membrane</keyword>
<organism evidence="3 4">
    <name type="scientific">Amphibalanus amphitrite</name>
    <name type="common">Striped barnacle</name>
    <name type="synonym">Balanus amphitrite</name>
    <dbReference type="NCBI Taxonomy" id="1232801"/>
    <lineage>
        <taxon>Eukaryota</taxon>
        <taxon>Metazoa</taxon>
        <taxon>Ecdysozoa</taxon>
        <taxon>Arthropoda</taxon>
        <taxon>Crustacea</taxon>
        <taxon>Multicrustacea</taxon>
        <taxon>Cirripedia</taxon>
        <taxon>Thoracica</taxon>
        <taxon>Thoracicalcarea</taxon>
        <taxon>Balanomorpha</taxon>
        <taxon>Balanoidea</taxon>
        <taxon>Balanidae</taxon>
        <taxon>Amphibalaninae</taxon>
        <taxon>Amphibalanus</taxon>
    </lineage>
</organism>
<evidence type="ECO:0000313" key="3">
    <source>
        <dbReference type="EMBL" id="KAF0301443.1"/>
    </source>
</evidence>
<reference evidence="3 4" key="1">
    <citation type="submission" date="2019-07" db="EMBL/GenBank/DDBJ databases">
        <title>Draft genome assembly of a fouling barnacle, Amphibalanus amphitrite (Darwin, 1854): The first reference genome for Thecostraca.</title>
        <authorList>
            <person name="Kim W."/>
        </authorList>
    </citation>
    <scope>NUCLEOTIDE SEQUENCE [LARGE SCALE GENOMIC DNA]</scope>
    <source>
        <strain evidence="3">SNU_AA5</strain>
        <tissue evidence="3">Soma without cirri and trophi</tissue>
    </source>
</reference>
<feature type="region of interest" description="Disordered" evidence="1">
    <location>
        <begin position="119"/>
        <end position="281"/>
    </location>
</feature>
<comment type="caution">
    <text evidence="3">The sequence shown here is derived from an EMBL/GenBank/DDBJ whole genome shotgun (WGS) entry which is preliminary data.</text>
</comment>
<evidence type="ECO:0000313" key="4">
    <source>
        <dbReference type="Proteomes" id="UP000440578"/>
    </source>
</evidence>